<evidence type="ECO:0008006" key="4">
    <source>
        <dbReference type="Google" id="ProtNLM"/>
    </source>
</evidence>
<feature type="transmembrane region" description="Helical" evidence="1">
    <location>
        <begin position="48"/>
        <end position="71"/>
    </location>
</feature>
<gene>
    <name evidence="2" type="ORF">ANHYDRO_01092</name>
</gene>
<protein>
    <recommendedName>
        <fullName evidence="4">Folate transporter FolT</fullName>
    </recommendedName>
</protein>
<dbReference type="STRING" id="561177.ANHYDRO_01092"/>
<dbReference type="Pfam" id="PF07155">
    <property type="entry name" value="ECF-ribofla_trS"/>
    <property type="match status" value="1"/>
</dbReference>
<keyword evidence="1" id="KW-1133">Transmembrane helix</keyword>
<dbReference type="NCBIfam" id="TIGR04518">
    <property type="entry name" value="ECF_S_folT_fam"/>
    <property type="match status" value="1"/>
</dbReference>
<reference evidence="2 3" key="2">
    <citation type="submission" date="2008-10" db="EMBL/GenBank/DDBJ databases">
        <title>Draft genome sequence of Anaerococcus hydrogenalis (DSM 7454).</title>
        <authorList>
            <person name="Sudarsanam P."/>
            <person name="Ley R."/>
            <person name="Guruge J."/>
            <person name="Turnbaugh P.J."/>
            <person name="Mahowald M."/>
            <person name="Liep D."/>
            <person name="Gordon J."/>
        </authorList>
    </citation>
    <scope>NUCLEOTIDE SEQUENCE [LARGE SCALE GENOMIC DNA]</scope>
    <source>
        <strain evidence="2 3">DSM 7454</strain>
    </source>
</reference>
<dbReference type="GO" id="GO:0016020">
    <property type="term" value="C:membrane"/>
    <property type="evidence" value="ECO:0007669"/>
    <property type="project" value="InterPro"/>
</dbReference>
<sequence length="191" mass="21461">MADYQIGGKNEKLKNIRTLILLSFFIALSIVVSRFFSITTVSRKIGLGFIVTAAMCSIFNPSLAVLASIIIDVVSNLIFPTAGGFYFPFITTKIAAALIYTYFFYRKEITRKNIVFCTILNSLVTSLFLNTLWTSQLTGNPFMAQFMLRVPTMAINFVFHTIVLIVILPKLAKILRREIKKLGAQPENAPY</sequence>
<dbReference type="AlphaFoldDB" id="B6W941"/>
<evidence type="ECO:0000313" key="3">
    <source>
        <dbReference type="Proteomes" id="UP000005451"/>
    </source>
</evidence>
<feature type="transmembrane region" description="Helical" evidence="1">
    <location>
        <begin position="153"/>
        <end position="172"/>
    </location>
</feature>
<feature type="transmembrane region" description="Helical" evidence="1">
    <location>
        <begin position="16"/>
        <end position="36"/>
    </location>
</feature>
<name>B6W941_9FIRM</name>
<dbReference type="EMBL" id="ABXA01000029">
    <property type="protein sequence ID" value="EEB36049.1"/>
    <property type="molecule type" value="Genomic_DNA"/>
</dbReference>
<dbReference type="eggNOG" id="ENOG5033E5K">
    <property type="taxonomic scope" value="Bacteria"/>
</dbReference>
<dbReference type="Gene3D" id="1.10.1760.20">
    <property type="match status" value="1"/>
</dbReference>
<accession>B6W941</accession>
<evidence type="ECO:0000256" key="1">
    <source>
        <dbReference type="SAM" id="Phobius"/>
    </source>
</evidence>
<keyword evidence="1" id="KW-0472">Membrane</keyword>
<dbReference type="Proteomes" id="UP000005451">
    <property type="component" value="Unassembled WGS sequence"/>
</dbReference>
<organism evidence="2 3">
    <name type="scientific">Anaerococcus hydrogenalis DSM 7454</name>
    <dbReference type="NCBI Taxonomy" id="561177"/>
    <lineage>
        <taxon>Bacteria</taxon>
        <taxon>Bacillati</taxon>
        <taxon>Bacillota</taxon>
        <taxon>Tissierellia</taxon>
        <taxon>Tissierellales</taxon>
        <taxon>Peptoniphilaceae</taxon>
        <taxon>Anaerococcus</taxon>
    </lineage>
</organism>
<comment type="caution">
    <text evidence="2">The sequence shown here is derived from an EMBL/GenBank/DDBJ whole genome shotgun (WGS) entry which is preliminary data.</text>
</comment>
<evidence type="ECO:0000313" key="2">
    <source>
        <dbReference type="EMBL" id="EEB36049.1"/>
    </source>
</evidence>
<proteinExistence type="predicted"/>
<dbReference type="InterPro" id="IPR009825">
    <property type="entry name" value="ECF_substrate-spec-like"/>
</dbReference>
<feature type="transmembrane region" description="Helical" evidence="1">
    <location>
        <begin position="114"/>
        <end position="133"/>
    </location>
</feature>
<feature type="transmembrane region" description="Helical" evidence="1">
    <location>
        <begin position="83"/>
        <end position="105"/>
    </location>
</feature>
<dbReference type="InterPro" id="IPR030949">
    <property type="entry name" value="ECF_S_folate_fam"/>
</dbReference>
<reference evidence="2 3" key="1">
    <citation type="submission" date="2008-09" db="EMBL/GenBank/DDBJ databases">
        <authorList>
            <person name="Fulton L."/>
            <person name="Clifton S."/>
            <person name="Fulton B."/>
            <person name="Xu J."/>
            <person name="Minx P."/>
            <person name="Pepin K.H."/>
            <person name="Johnson M."/>
            <person name="Thiruvilangam P."/>
            <person name="Bhonagiri V."/>
            <person name="Nash W.E."/>
            <person name="Mardis E.R."/>
            <person name="Wilson R.K."/>
        </authorList>
    </citation>
    <scope>NUCLEOTIDE SEQUENCE [LARGE SCALE GENOMIC DNA]</scope>
    <source>
        <strain evidence="2 3">DSM 7454</strain>
    </source>
</reference>
<keyword evidence="1" id="KW-0812">Transmembrane</keyword>